<gene>
    <name evidence="9" type="ORF">ACFSB2_07055</name>
</gene>
<keyword evidence="4 7" id="KW-0812">Transmembrane</keyword>
<dbReference type="Gene3D" id="1.10.3720.10">
    <property type="entry name" value="MetI-like"/>
    <property type="match status" value="1"/>
</dbReference>
<evidence type="ECO:0000256" key="3">
    <source>
        <dbReference type="ARBA" id="ARBA00022475"/>
    </source>
</evidence>
<keyword evidence="2 7" id="KW-0813">Transport</keyword>
<dbReference type="CDD" id="cd06261">
    <property type="entry name" value="TM_PBP2"/>
    <property type="match status" value="1"/>
</dbReference>
<evidence type="ECO:0000256" key="4">
    <source>
        <dbReference type="ARBA" id="ARBA00022692"/>
    </source>
</evidence>
<sequence>MTIRPAKIVGYIAVIIIAIFSIFPFVWMISTSLKPDAQLSASPPVWIPHPFVWKNWLNAVRDIPFPHYLWNTFYITGLSTLGAMLVNPMVAYSLARIQWFGQKWLFGLTIAVMMLPATVTMIPLYVEWTKVGLVGTPWPLILGNFLGSPFMIFLLRQFYLGLPTDLEDAGRIDGLSEYGIFFRIMLPLSMPGVLTVGLFQFMASWGDFMGPLIYLNKNSQYTISIGMQQFQTQHTVMMQELMVVALLTTIPIIAIYFFVQKRFIEGITFSGIKG</sequence>
<feature type="transmembrane region" description="Helical" evidence="7">
    <location>
        <begin position="9"/>
        <end position="29"/>
    </location>
</feature>
<dbReference type="PANTHER" id="PTHR43744:SF12">
    <property type="entry name" value="ABC TRANSPORTER PERMEASE PROTEIN MG189-RELATED"/>
    <property type="match status" value="1"/>
</dbReference>
<dbReference type="RefSeq" id="WP_377942331.1">
    <property type="nucleotide sequence ID" value="NZ_JBHUCX010000020.1"/>
</dbReference>
<dbReference type="PROSITE" id="PS50928">
    <property type="entry name" value="ABC_TM1"/>
    <property type="match status" value="1"/>
</dbReference>
<keyword evidence="10" id="KW-1185">Reference proteome</keyword>
<reference evidence="10" key="1">
    <citation type="journal article" date="2019" name="Int. J. Syst. Evol. Microbiol.">
        <title>The Global Catalogue of Microorganisms (GCM) 10K type strain sequencing project: providing services to taxonomists for standard genome sequencing and annotation.</title>
        <authorList>
            <consortium name="The Broad Institute Genomics Platform"/>
            <consortium name="The Broad Institute Genome Sequencing Center for Infectious Disease"/>
            <person name="Wu L."/>
            <person name="Ma J."/>
        </authorList>
    </citation>
    <scope>NUCLEOTIDE SEQUENCE [LARGE SCALE GENOMIC DNA]</scope>
    <source>
        <strain evidence="10">CGMCC 1.12286</strain>
    </source>
</reference>
<name>A0ABW4JF27_9BACL</name>
<feature type="transmembrane region" description="Helical" evidence="7">
    <location>
        <begin position="73"/>
        <end position="92"/>
    </location>
</feature>
<accession>A0ABW4JF27</accession>
<proteinExistence type="inferred from homology"/>
<evidence type="ECO:0000256" key="5">
    <source>
        <dbReference type="ARBA" id="ARBA00022989"/>
    </source>
</evidence>
<keyword evidence="5 7" id="KW-1133">Transmembrane helix</keyword>
<evidence type="ECO:0000256" key="2">
    <source>
        <dbReference type="ARBA" id="ARBA00022448"/>
    </source>
</evidence>
<dbReference type="PANTHER" id="PTHR43744">
    <property type="entry name" value="ABC TRANSPORTER PERMEASE PROTEIN MG189-RELATED-RELATED"/>
    <property type="match status" value="1"/>
</dbReference>
<evidence type="ECO:0000313" key="9">
    <source>
        <dbReference type="EMBL" id="MFD1674464.1"/>
    </source>
</evidence>
<evidence type="ECO:0000256" key="6">
    <source>
        <dbReference type="ARBA" id="ARBA00023136"/>
    </source>
</evidence>
<comment type="subcellular location">
    <subcellularLocation>
        <location evidence="1 7">Cell membrane</location>
        <topology evidence="1 7">Multi-pass membrane protein</topology>
    </subcellularLocation>
</comment>
<dbReference type="InterPro" id="IPR000515">
    <property type="entry name" value="MetI-like"/>
</dbReference>
<comment type="similarity">
    <text evidence="7">Belongs to the binding-protein-dependent transport system permease family.</text>
</comment>
<dbReference type="EMBL" id="JBHUCX010000020">
    <property type="protein sequence ID" value="MFD1674464.1"/>
    <property type="molecule type" value="Genomic_DNA"/>
</dbReference>
<evidence type="ECO:0000256" key="1">
    <source>
        <dbReference type="ARBA" id="ARBA00004651"/>
    </source>
</evidence>
<dbReference type="SUPFAM" id="SSF161098">
    <property type="entry name" value="MetI-like"/>
    <property type="match status" value="1"/>
</dbReference>
<keyword evidence="6 7" id="KW-0472">Membrane</keyword>
<feature type="transmembrane region" description="Helical" evidence="7">
    <location>
        <begin position="138"/>
        <end position="159"/>
    </location>
</feature>
<dbReference type="Proteomes" id="UP001597079">
    <property type="component" value="Unassembled WGS sequence"/>
</dbReference>
<dbReference type="Pfam" id="PF00528">
    <property type="entry name" value="BPD_transp_1"/>
    <property type="match status" value="1"/>
</dbReference>
<keyword evidence="3" id="KW-1003">Cell membrane</keyword>
<comment type="caution">
    <text evidence="9">The sequence shown here is derived from an EMBL/GenBank/DDBJ whole genome shotgun (WGS) entry which is preliminary data.</text>
</comment>
<evidence type="ECO:0000313" key="10">
    <source>
        <dbReference type="Proteomes" id="UP001597079"/>
    </source>
</evidence>
<protein>
    <submittedName>
        <fullName evidence="9">Carbohydrate ABC transporter permease</fullName>
    </submittedName>
</protein>
<feature type="transmembrane region" description="Helical" evidence="7">
    <location>
        <begin position="241"/>
        <end position="259"/>
    </location>
</feature>
<dbReference type="InterPro" id="IPR035906">
    <property type="entry name" value="MetI-like_sf"/>
</dbReference>
<feature type="transmembrane region" description="Helical" evidence="7">
    <location>
        <begin position="104"/>
        <end position="126"/>
    </location>
</feature>
<evidence type="ECO:0000259" key="8">
    <source>
        <dbReference type="PROSITE" id="PS50928"/>
    </source>
</evidence>
<evidence type="ECO:0000256" key="7">
    <source>
        <dbReference type="RuleBase" id="RU363032"/>
    </source>
</evidence>
<feature type="transmembrane region" description="Helical" evidence="7">
    <location>
        <begin position="180"/>
        <end position="202"/>
    </location>
</feature>
<organism evidence="9 10">
    <name type="scientific">Alicyclobacillus fodiniaquatilis</name>
    <dbReference type="NCBI Taxonomy" id="1661150"/>
    <lineage>
        <taxon>Bacteria</taxon>
        <taxon>Bacillati</taxon>
        <taxon>Bacillota</taxon>
        <taxon>Bacilli</taxon>
        <taxon>Bacillales</taxon>
        <taxon>Alicyclobacillaceae</taxon>
        <taxon>Alicyclobacillus</taxon>
    </lineage>
</organism>
<feature type="domain" description="ABC transmembrane type-1" evidence="8">
    <location>
        <begin position="69"/>
        <end position="259"/>
    </location>
</feature>